<proteinExistence type="predicted"/>
<name>A0A0S2IC34_9CHLO</name>
<dbReference type="GO" id="GO:0016539">
    <property type="term" value="P:intein-mediated protein splicing"/>
    <property type="evidence" value="ECO:0007669"/>
    <property type="project" value="InterPro"/>
</dbReference>
<dbReference type="EC" id="3.4.21.92" evidence="6"/>
<dbReference type="PROSITE" id="PS50817">
    <property type="entry name" value="INTEIN_N_TER"/>
    <property type="match status" value="1"/>
</dbReference>
<feature type="domain" description="DOD-type homing endonuclease" evidence="8">
    <location>
        <begin position="747"/>
        <end position="900"/>
    </location>
</feature>
<dbReference type="GO" id="GO:0009368">
    <property type="term" value="C:endopeptidase Clp complex"/>
    <property type="evidence" value="ECO:0007669"/>
    <property type="project" value="TreeGrafter"/>
</dbReference>
<dbReference type="InterPro" id="IPR027434">
    <property type="entry name" value="Homing_endonucl"/>
</dbReference>
<keyword evidence="9" id="KW-0150">Chloroplast</keyword>
<dbReference type="Gene3D" id="3.90.226.10">
    <property type="entry name" value="2-enoyl-CoA Hydratase, Chain A, domain 1"/>
    <property type="match status" value="2"/>
</dbReference>
<dbReference type="GO" id="GO:0004519">
    <property type="term" value="F:endonuclease activity"/>
    <property type="evidence" value="ECO:0007669"/>
    <property type="project" value="InterPro"/>
</dbReference>
<dbReference type="EMBL" id="KT624826">
    <property type="protein sequence ID" value="ALO21056.1"/>
    <property type="molecule type" value="Genomic_DNA"/>
</dbReference>
<gene>
    <name evidence="9" type="primary">clpP</name>
</gene>
<evidence type="ECO:0000256" key="2">
    <source>
        <dbReference type="ARBA" id="ARBA00022801"/>
    </source>
</evidence>
<dbReference type="SMART" id="SM00306">
    <property type="entry name" value="HintN"/>
    <property type="match status" value="1"/>
</dbReference>
<reference evidence="9" key="1">
    <citation type="journal article" date="2015" name="BMC Evol. Biol.">
        <title>Chloroplast phylogenomic analysis of chlorophyte green algae identifies a novel lineage sister to the Sphaeropleales (Chlorophyceae).</title>
        <authorList>
            <person name="Lemieux C."/>
            <person name="Vincent A.T."/>
            <person name="Labarre A."/>
            <person name="Otis C."/>
            <person name="Turmel M."/>
        </authorList>
    </citation>
    <scope>NUCLEOTIDE SEQUENCE</scope>
</reference>
<keyword evidence="9" id="KW-0934">Plastid</keyword>
<evidence type="ECO:0000256" key="7">
    <source>
        <dbReference type="SAM" id="MobiDB-lite"/>
    </source>
</evidence>
<keyword evidence="2" id="KW-0378">Hydrolase</keyword>
<dbReference type="PROSITE" id="PS00381">
    <property type="entry name" value="CLP_PROTEASE_SER"/>
    <property type="match status" value="1"/>
</dbReference>
<feature type="active site" evidence="6">
    <location>
        <position position="580"/>
    </location>
</feature>
<dbReference type="PANTHER" id="PTHR10381">
    <property type="entry name" value="ATP-DEPENDENT CLP PROTEASE PROTEOLYTIC SUBUNIT"/>
    <property type="match status" value="1"/>
</dbReference>
<feature type="region of interest" description="Disordered" evidence="7">
    <location>
        <begin position="277"/>
        <end position="296"/>
    </location>
</feature>
<evidence type="ECO:0000256" key="4">
    <source>
        <dbReference type="ARBA" id="ARBA00022825"/>
    </source>
</evidence>
<dbReference type="GO" id="GO:0006515">
    <property type="term" value="P:protein quality control for misfolded or incompletely synthesized proteins"/>
    <property type="evidence" value="ECO:0007669"/>
    <property type="project" value="TreeGrafter"/>
</dbReference>
<sequence length="1164" mass="131221">MPIGVPRIIYCWGEELPAQWTDIYNFIFRRRMIFLMQYLDDELCNQICGLLINIHMEDRSKELEKKEMEKSGLFKSSTKSGTTNASESGGGSATKNFGNTFQQKERSERSGMISAAKGKKSIEDLLISEEDLAIDENSTLEQYTLQKITMDWLNWNANFFDYADEPYLFYLAEILSKDFTQQNTNLLYTTEMSRFMKVFKTMAFNNSNEVSLLPEATLSNEKPVSLIKEGKAKEEKNEPNVGNSTLAGANKSNSSFLKKTELELTVLKNKEFDFSKAATPQHPKAQSYEQKQDNQKTIDEQSLLSYGDVYSPFRFLANFQLEFPNLKNQLFRKSLSMGEAQNRSGTGSFVATKLVQQLKQLQKYSTHQNFFSSFPHPKGLGEATQGNKSSQETVKLNAEILALSMEKEFSFKLKKQKNQMTSVEKIYSQRTLKTRYKQDKNGLAFAKTQSTNLFLNKRNPTDTELDLAYQKWKTKNNFFSGPSFSKLNTGSMQNKLASSRTGGLVKPAGVRGATLGNEISNSRDFYRKQTERLLQEEESKKVFVIINSFGGSVGNGITVHDALQFIKAGSLTLALGVAASAASLVLAGGTIGERYVTEGCHSMIHQPECLTPDHEVLTDKGWLPIPLVTLEHKVAVLNLAGELEYQHPIKLHKSLHEGQMYKVKNSDVDLLVTLNHRMLVATTNLDQPNLKYCFKEAREIKGQTVRYKKTASWEKEAYQVVIPAYGDGSLGGQSPEKKPPMESFLCLLGLWLSIGHINLDKLIITHKKPEIHKLIEKTLDELGYDYSTNSIHDESIEKTKEAAVGDTIQYYFGDFQLVEFFKAFNFNSKNKRLPSFVWELNKEQCNVLLDSLLLGAKGFPFGKRSSLAKARKAREAGEAYNTFSLEFARDISRLILHCGYAASITLNIPLGSDALTKQPYNPCFPHRKGEGSSLYGEGSSLLTPAKPVARTIKVSASLREGRGEALAGAASSLGTAEQDDKDLRKTEINSNSENGSSMYWVNIISEEEKTQPYANSPKRNEKFDDSFVEYSGDIYCLTVPYGIFYVQRNGYPVWTGNSSLQGQASDIWIDSAEVMKIRKDVAEIYSLSTYRPRHKILRDLDRDFYLTATEAVYYGLADEIATNEVMHEIIDMTNKVWDYHDSKQQRLLESRESANSGLDIQTQS</sequence>
<dbReference type="Gene3D" id="2.170.16.10">
    <property type="entry name" value="Hedgehog/Intein (Hint) domain"/>
    <property type="match status" value="1"/>
</dbReference>
<dbReference type="InterPro" id="IPR006141">
    <property type="entry name" value="Intein_N"/>
</dbReference>
<dbReference type="InterPro" id="IPR036844">
    <property type="entry name" value="Hint_dom_sf"/>
</dbReference>
<accession>A0A0S2IC34</accession>
<comment type="catalytic activity">
    <reaction evidence="6">
        <text>Hydrolysis of proteins to small peptides in the presence of ATP and magnesium. alpha-casein is the usual test substrate. In the absence of ATP, only oligopeptides shorter than five residues are hydrolyzed (such as succinyl-Leu-Tyr-|-NHMec, and Leu-Tyr-Leu-|-Tyr-Trp, in which cleavage of the -Tyr-|-Leu- and -Tyr-|-Trp bonds also occurs).</text>
        <dbReference type="EC" id="3.4.21.92"/>
    </reaction>
</comment>
<dbReference type="Pfam" id="PF00574">
    <property type="entry name" value="CLP_protease"/>
    <property type="match status" value="2"/>
</dbReference>
<keyword evidence="4" id="KW-0720">Serine protease</keyword>
<keyword evidence="1 9" id="KW-0645">Protease</keyword>
<keyword evidence="3" id="KW-0068">Autocatalytic cleavage</keyword>
<dbReference type="InterPro" id="IPR004042">
    <property type="entry name" value="Intein_endonuc_central"/>
</dbReference>
<protein>
    <recommendedName>
        <fullName evidence="6">Endopeptidase Clp</fullName>
        <ecNumber evidence="6">3.4.21.92</ecNumber>
    </recommendedName>
</protein>
<dbReference type="InterPro" id="IPR029045">
    <property type="entry name" value="ClpP/crotonase-like_dom_sf"/>
</dbReference>
<evidence type="ECO:0000259" key="8">
    <source>
        <dbReference type="PROSITE" id="PS50819"/>
    </source>
</evidence>
<evidence type="ECO:0000256" key="1">
    <source>
        <dbReference type="ARBA" id="ARBA00022670"/>
    </source>
</evidence>
<evidence type="ECO:0000313" key="9">
    <source>
        <dbReference type="EMBL" id="ALO21056.1"/>
    </source>
</evidence>
<feature type="region of interest" description="Disordered" evidence="7">
    <location>
        <begin position="69"/>
        <end position="114"/>
    </location>
</feature>
<dbReference type="Gene3D" id="3.10.28.10">
    <property type="entry name" value="Homing endonucleases"/>
    <property type="match status" value="1"/>
</dbReference>
<evidence type="ECO:0000256" key="3">
    <source>
        <dbReference type="ARBA" id="ARBA00022813"/>
    </source>
</evidence>
<evidence type="ECO:0000256" key="5">
    <source>
        <dbReference type="ARBA" id="ARBA00023000"/>
    </source>
</evidence>
<dbReference type="GO" id="GO:0004176">
    <property type="term" value="F:ATP-dependent peptidase activity"/>
    <property type="evidence" value="ECO:0007669"/>
    <property type="project" value="TreeGrafter"/>
</dbReference>
<dbReference type="SUPFAM" id="SSF51294">
    <property type="entry name" value="Hedgehog/intein (Hint) domain"/>
    <property type="match status" value="1"/>
</dbReference>
<evidence type="ECO:0000256" key="6">
    <source>
        <dbReference type="PROSITE-ProRule" id="PRU10085"/>
    </source>
</evidence>
<dbReference type="InterPro" id="IPR003587">
    <property type="entry name" value="Hint_dom_N"/>
</dbReference>
<dbReference type="InterPro" id="IPR018215">
    <property type="entry name" value="ClpP_Ser_AS"/>
</dbReference>
<geneLocation type="chloroplast" evidence="9"/>
<dbReference type="AlphaFoldDB" id="A0A0S2IC34"/>
<feature type="region of interest" description="Disordered" evidence="7">
    <location>
        <begin position="969"/>
        <end position="990"/>
    </location>
</feature>
<dbReference type="PANTHER" id="PTHR10381:SF11">
    <property type="entry name" value="ATP-DEPENDENT CLP PROTEASE PROTEOLYTIC SUBUNIT, MITOCHONDRIAL"/>
    <property type="match status" value="1"/>
</dbReference>
<keyword evidence="5" id="KW-0651">Protein splicing</keyword>
<dbReference type="PROSITE" id="PS50819">
    <property type="entry name" value="INTEIN_ENDONUCLEASE"/>
    <property type="match status" value="1"/>
</dbReference>
<dbReference type="GO" id="GO:0051117">
    <property type="term" value="F:ATPase binding"/>
    <property type="evidence" value="ECO:0007669"/>
    <property type="project" value="TreeGrafter"/>
</dbReference>
<dbReference type="InterPro" id="IPR023562">
    <property type="entry name" value="ClpP/TepA"/>
</dbReference>
<dbReference type="SUPFAM" id="SSF52096">
    <property type="entry name" value="ClpP/crotonase"/>
    <property type="match status" value="2"/>
</dbReference>
<dbReference type="GO" id="GO:0004252">
    <property type="term" value="F:serine-type endopeptidase activity"/>
    <property type="evidence" value="ECO:0007669"/>
    <property type="project" value="TreeGrafter"/>
</dbReference>
<dbReference type="CDD" id="cd00081">
    <property type="entry name" value="Hint"/>
    <property type="match status" value="1"/>
</dbReference>
<feature type="compositionally biased region" description="Polar residues" evidence="7">
    <location>
        <begin position="74"/>
        <end position="102"/>
    </location>
</feature>
<organism evidence="9">
    <name type="scientific">Lobochlamys segnis</name>
    <dbReference type="NCBI Taxonomy" id="52035"/>
    <lineage>
        <taxon>Eukaryota</taxon>
        <taxon>Viridiplantae</taxon>
        <taxon>Chlorophyta</taxon>
        <taxon>core chlorophytes</taxon>
        <taxon>Chlorophyceae</taxon>
        <taxon>CS clade</taxon>
        <taxon>Chlamydomonadales</taxon>
        <taxon>Chlamydomonadaceae</taxon>
        <taxon>Lobochlamys</taxon>
    </lineage>
</organism>